<reference evidence="4 5" key="1">
    <citation type="submission" date="2023-02" db="EMBL/GenBank/DDBJ databases">
        <title>LHISI_Scaffold_Assembly.</title>
        <authorList>
            <person name="Stuart O.P."/>
            <person name="Cleave R."/>
            <person name="Magrath M.J.L."/>
            <person name="Mikheyev A.S."/>
        </authorList>
    </citation>
    <scope>NUCLEOTIDE SEQUENCE [LARGE SCALE GENOMIC DNA]</scope>
    <source>
        <strain evidence="4">Daus_M_001</strain>
        <tissue evidence="4">Leg muscle</tissue>
    </source>
</reference>
<feature type="compositionally biased region" description="Basic residues" evidence="1">
    <location>
        <begin position="487"/>
        <end position="500"/>
    </location>
</feature>
<accession>A0ABQ9I1B7</accession>
<keyword evidence="2" id="KW-0812">Transmembrane</keyword>
<dbReference type="Proteomes" id="UP001159363">
    <property type="component" value="Chromosome 3"/>
</dbReference>
<organism evidence="4 5">
    <name type="scientific">Dryococelus australis</name>
    <dbReference type="NCBI Taxonomy" id="614101"/>
    <lineage>
        <taxon>Eukaryota</taxon>
        <taxon>Metazoa</taxon>
        <taxon>Ecdysozoa</taxon>
        <taxon>Arthropoda</taxon>
        <taxon>Hexapoda</taxon>
        <taxon>Insecta</taxon>
        <taxon>Pterygota</taxon>
        <taxon>Neoptera</taxon>
        <taxon>Polyneoptera</taxon>
        <taxon>Phasmatodea</taxon>
        <taxon>Verophasmatodea</taxon>
        <taxon>Anareolatae</taxon>
        <taxon>Phasmatidae</taxon>
        <taxon>Eurycanthinae</taxon>
        <taxon>Dryococelus</taxon>
    </lineage>
</organism>
<evidence type="ECO:0000256" key="1">
    <source>
        <dbReference type="SAM" id="MobiDB-lite"/>
    </source>
</evidence>
<proteinExistence type="predicted"/>
<evidence type="ECO:0000313" key="5">
    <source>
        <dbReference type="Proteomes" id="UP001159363"/>
    </source>
</evidence>
<keyword evidence="2" id="KW-0472">Membrane</keyword>
<feature type="region of interest" description="Disordered" evidence="1">
    <location>
        <begin position="487"/>
        <end position="507"/>
    </location>
</feature>
<dbReference type="PANTHER" id="PTHR19303">
    <property type="entry name" value="TRANSPOSON"/>
    <property type="match status" value="1"/>
</dbReference>
<evidence type="ECO:0000313" key="4">
    <source>
        <dbReference type="EMBL" id="KAJ8889793.1"/>
    </source>
</evidence>
<dbReference type="EMBL" id="JARBHB010000003">
    <property type="protein sequence ID" value="KAJ8889793.1"/>
    <property type="molecule type" value="Genomic_DNA"/>
</dbReference>
<feature type="domain" description="DDE-1" evidence="3">
    <location>
        <begin position="247"/>
        <end position="374"/>
    </location>
</feature>
<dbReference type="PANTHER" id="PTHR19303:SF74">
    <property type="entry name" value="POGO TRANSPOSABLE ELEMENT WITH KRAB DOMAIN"/>
    <property type="match status" value="1"/>
</dbReference>
<protein>
    <recommendedName>
        <fullName evidence="3">DDE-1 domain-containing protein</fullName>
    </recommendedName>
</protein>
<evidence type="ECO:0000259" key="3">
    <source>
        <dbReference type="Pfam" id="PF03184"/>
    </source>
</evidence>
<comment type="caution">
    <text evidence="4">The sequence shown here is derived from an EMBL/GenBank/DDBJ whole genome shotgun (WGS) entry which is preliminary data.</text>
</comment>
<dbReference type="InterPro" id="IPR004875">
    <property type="entry name" value="DDE_SF_endonuclease_dom"/>
</dbReference>
<feature type="transmembrane region" description="Helical" evidence="2">
    <location>
        <begin position="244"/>
        <end position="266"/>
    </location>
</feature>
<keyword evidence="5" id="KW-1185">Reference proteome</keyword>
<evidence type="ECO:0000256" key="2">
    <source>
        <dbReference type="SAM" id="Phobius"/>
    </source>
</evidence>
<keyword evidence="2" id="KW-1133">Transmembrane helix</keyword>
<dbReference type="Pfam" id="PF03184">
    <property type="entry name" value="DDE_1"/>
    <property type="match status" value="1"/>
</dbReference>
<gene>
    <name evidence="4" type="ORF">PR048_009296</name>
</gene>
<dbReference type="InterPro" id="IPR050863">
    <property type="entry name" value="CenT-Element_Derived"/>
</dbReference>
<name>A0ABQ9I1B7_9NEOP</name>
<sequence>MMKHYDKGHMQFMDGDTLKEHIKESRMVMYVLGQGDWDWDWSHSRPPAGQRRQATEVDMPPCYNIPRPPQWMQATRKGNVGIILIFGPPQPEADDPFERHHLYLPLRYEHVHELKFVFRKFRRTAQRPRRETQMYCDFLSTVTFLENRGQPSGPNQKSVVDERQVIQGLGAKGMVIGFKYDGWEMPTKMVVVYQDSGLHGRSIPQIEHTMSMKQGCLLFRAKFSMLFLRKENVKLARLLWQRGGSLITVVFCMSAGGSFIPPLIIFPCKLMSPLLMKGAPSGPISPCHPSGWIQTHLFTLWFRHFLQDVKPTKECPVLSILDGHNTHTRNIYFINLARENNVTILCLPPHANHKMQPLGKTLIGALKTYYSEDVRTSFGRPYLLVQPGTIEVNGFKDIFSDHDFLVSDERNEHAIATPEESQTDDTVVQQCAIENDLPSSRPNLKECVTPLPYSSCSNETSQQDTLTDDVSMPVRIQYESAKRMLSQKRKDVRRGRHQRKSTVSSGKGDKYLGTKIRSVCQMNVLLLLKNYLFTTIPVKLKWNTMEHIWIMMMQCLSSVKQSIQRIHKVKRGYSEPFASFGVIPSEPAMKVEHMFVTIDYGHRGIGDRIKYLPPCRIPYFPLCQSRHVYAMLVASGVPVVRLVDYSPCSTAMLVQELAARGAAFFRTQNTIWNGTGSNFRALGRQTNALAHLDITACVEQDFVRSGRTLKILKFSATGIAGSGTHSSLIMLTGLGTHATVYIVPRVIAKALMYATGVDDVDSLRNRIEAGCLTIRYFPGIHQLCMFAHRAGRCRWSAGFLEDIPFPPPLHSGAAPYSPRFTLIGSQVLAVNSRPNVFTLRFL</sequence>